<comment type="caution">
    <text evidence="1">The sequence shown here is derived from an EMBL/GenBank/DDBJ whole genome shotgun (WGS) entry which is preliminary data.</text>
</comment>
<gene>
    <name evidence="1" type="ORF">Mrose_02901</name>
</gene>
<dbReference type="InterPro" id="IPR029033">
    <property type="entry name" value="His_PPase_superfam"/>
</dbReference>
<dbReference type="InterPro" id="IPR013078">
    <property type="entry name" value="His_Pase_superF_clade-1"/>
</dbReference>
<dbReference type="OrthoDB" id="34197at2"/>
<name>A0A399EMV2_9DEIN</name>
<proteinExistence type="predicted"/>
<organism evidence="1 2">
    <name type="scientific">Calidithermus roseus</name>
    <dbReference type="NCBI Taxonomy" id="1644118"/>
    <lineage>
        <taxon>Bacteria</taxon>
        <taxon>Thermotogati</taxon>
        <taxon>Deinococcota</taxon>
        <taxon>Deinococci</taxon>
        <taxon>Thermales</taxon>
        <taxon>Thermaceae</taxon>
        <taxon>Calidithermus</taxon>
    </lineage>
</organism>
<dbReference type="AlphaFoldDB" id="A0A399EMV2"/>
<dbReference type="SMART" id="SM00855">
    <property type="entry name" value="PGAM"/>
    <property type="match status" value="1"/>
</dbReference>
<evidence type="ECO:0000313" key="1">
    <source>
        <dbReference type="EMBL" id="RIH83802.1"/>
    </source>
</evidence>
<sequence>MSARRRLFLIKHGRPHVVPELPARQWTLSDEGLRQSERLAQWFRAHLPTQVVSSLEPKARETGKVLASRLKLPFSPAPNLHEHQRENEPYFPDVAQFEAKVRDFFAEPSRLTFGEETADQAHSRFSQAVNKVMDEYLIDDVALVAHGTVIALLVSRANGLSPFPLWKALGFCGVIEVEWPSLKLVQVMERI</sequence>
<reference evidence="1 2" key="1">
    <citation type="submission" date="2018-08" db="EMBL/GenBank/DDBJ databases">
        <title>Meiothermus roseus NBRC 110900 genome sequencing project.</title>
        <authorList>
            <person name="Da Costa M.S."/>
            <person name="Albuquerque L."/>
            <person name="Raposo P."/>
            <person name="Froufe H.J.C."/>
            <person name="Barroso C.S."/>
            <person name="Egas C."/>
        </authorList>
    </citation>
    <scope>NUCLEOTIDE SEQUENCE [LARGE SCALE GENOMIC DNA]</scope>
    <source>
        <strain evidence="1 2">NBRC 110900</strain>
    </source>
</reference>
<dbReference type="RefSeq" id="WP_119279498.1">
    <property type="nucleotide sequence ID" value="NZ_QWLA01000069.1"/>
</dbReference>
<protein>
    <submittedName>
        <fullName evidence="1">Alpha-ribazole phosphatase</fullName>
    </submittedName>
</protein>
<accession>A0A399EMV2</accession>
<dbReference type="SUPFAM" id="SSF53254">
    <property type="entry name" value="Phosphoglycerate mutase-like"/>
    <property type="match status" value="1"/>
</dbReference>
<dbReference type="EMBL" id="QWLA01000069">
    <property type="protein sequence ID" value="RIH83802.1"/>
    <property type="molecule type" value="Genomic_DNA"/>
</dbReference>
<dbReference type="Pfam" id="PF00300">
    <property type="entry name" value="His_Phos_1"/>
    <property type="match status" value="1"/>
</dbReference>
<dbReference type="Gene3D" id="3.40.50.1240">
    <property type="entry name" value="Phosphoglycerate mutase-like"/>
    <property type="match status" value="1"/>
</dbReference>
<dbReference type="Proteomes" id="UP000265341">
    <property type="component" value="Unassembled WGS sequence"/>
</dbReference>
<evidence type="ECO:0000313" key="2">
    <source>
        <dbReference type="Proteomes" id="UP000265341"/>
    </source>
</evidence>
<keyword evidence="2" id="KW-1185">Reference proteome</keyword>